<name>A0A1V4SNU1_RUMHU</name>
<comment type="caution">
    <text evidence="4">The sequence shown here is derived from an EMBL/GenBank/DDBJ whole genome shotgun (WGS) entry which is preliminary data.</text>
</comment>
<keyword evidence="5" id="KW-1185">Reference proteome</keyword>
<dbReference type="InterPro" id="IPR045851">
    <property type="entry name" value="AMP-bd_C_sf"/>
</dbReference>
<dbReference type="InterPro" id="IPR042099">
    <property type="entry name" value="ANL_N_sf"/>
</dbReference>
<dbReference type="InterPro" id="IPR036736">
    <property type="entry name" value="ACP-like_sf"/>
</dbReference>
<dbReference type="InterPro" id="IPR010071">
    <property type="entry name" value="AA_adenyl_dom"/>
</dbReference>
<evidence type="ECO:0000256" key="1">
    <source>
        <dbReference type="ARBA" id="ARBA00022450"/>
    </source>
</evidence>
<dbReference type="InterPro" id="IPR000873">
    <property type="entry name" value="AMP-dep_synth/lig_dom"/>
</dbReference>
<dbReference type="PANTHER" id="PTHR44845">
    <property type="entry name" value="CARRIER DOMAIN-CONTAINING PROTEIN"/>
    <property type="match status" value="1"/>
</dbReference>
<evidence type="ECO:0000256" key="2">
    <source>
        <dbReference type="ARBA" id="ARBA00022553"/>
    </source>
</evidence>
<feature type="domain" description="Carrier" evidence="3">
    <location>
        <begin position="519"/>
        <end position="594"/>
    </location>
</feature>
<dbReference type="RefSeq" id="WP_080063477.1">
    <property type="nucleotide sequence ID" value="NZ_MZGX01000005.1"/>
</dbReference>
<evidence type="ECO:0000313" key="5">
    <source>
        <dbReference type="Proteomes" id="UP000191554"/>
    </source>
</evidence>
<dbReference type="PROSITE" id="PS50075">
    <property type="entry name" value="CARRIER"/>
    <property type="match status" value="1"/>
</dbReference>
<protein>
    <submittedName>
        <fullName evidence="4">Plipastatin synthase subunit D</fullName>
        <ecNumber evidence="4">2.3.1.-</ecNumber>
    </submittedName>
</protein>
<dbReference type="Gene3D" id="3.30.300.30">
    <property type="match status" value="1"/>
</dbReference>
<keyword evidence="1" id="KW-0596">Phosphopantetheine</keyword>
<dbReference type="EMBL" id="MZGX01000005">
    <property type="protein sequence ID" value="OPX45135.1"/>
    <property type="molecule type" value="Genomic_DNA"/>
</dbReference>
<keyword evidence="2" id="KW-0597">Phosphoprotein</keyword>
<keyword evidence="4" id="KW-0012">Acyltransferase</keyword>
<dbReference type="PROSITE" id="PS00012">
    <property type="entry name" value="PHOSPHOPANTETHEINE"/>
    <property type="match status" value="1"/>
</dbReference>
<evidence type="ECO:0000313" key="4">
    <source>
        <dbReference type="EMBL" id="OPX45135.1"/>
    </source>
</evidence>
<reference evidence="4 5" key="1">
    <citation type="submission" date="2017-03" db="EMBL/GenBank/DDBJ databases">
        <title>Genome sequence of Clostridium hungatei DSM 14427.</title>
        <authorList>
            <person name="Poehlein A."/>
            <person name="Daniel R."/>
        </authorList>
    </citation>
    <scope>NUCLEOTIDE SEQUENCE [LARGE SCALE GENOMIC DNA]</scope>
    <source>
        <strain evidence="4 5">DSM 14427</strain>
    </source>
</reference>
<dbReference type="GO" id="GO:0016746">
    <property type="term" value="F:acyltransferase activity"/>
    <property type="evidence" value="ECO:0007669"/>
    <property type="project" value="UniProtKB-KW"/>
</dbReference>
<dbReference type="InterPro" id="IPR006162">
    <property type="entry name" value="Ppantetheine_attach_site"/>
</dbReference>
<dbReference type="OrthoDB" id="51171at2"/>
<proteinExistence type="predicted"/>
<dbReference type="InterPro" id="IPR009081">
    <property type="entry name" value="PP-bd_ACP"/>
</dbReference>
<evidence type="ECO:0000259" key="3">
    <source>
        <dbReference type="PROSITE" id="PS50075"/>
    </source>
</evidence>
<dbReference type="STRING" id="48256.CLHUN_10220"/>
<dbReference type="NCBIfam" id="TIGR01733">
    <property type="entry name" value="AA-adenyl-dom"/>
    <property type="match status" value="1"/>
</dbReference>
<dbReference type="SUPFAM" id="SSF47336">
    <property type="entry name" value="ACP-like"/>
    <property type="match status" value="1"/>
</dbReference>
<dbReference type="Proteomes" id="UP000191554">
    <property type="component" value="Unassembled WGS sequence"/>
</dbReference>
<gene>
    <name evidence="4" type="primary">ppsD_1</name>
    <name evidence="4" type="ORF">CLHUN_10220</name>
</gene>
<dbReference type="AlphaFoldDB" id="A0A1V4SNU1"/>
<accession>A0A1V4SNU1</accession>
<dbReference type="Pfam" id="PF00501">
    <property type="entry name" value="AMP-binding"/>
    <property type="match status" value="1"/>
</dbReference>
<dbReference type="SUPFAM" id="SSF56801">
    <property type="entry name" value="Acetyl-CoA synthetase-like"/>
    <property type="match status" value="1"/>
</dbReference>
<dbReference type="PANTHER" id="PTHR44845:SF6">
    <property type="entry name" value="BETA-ALANINE-ACTIVATING ENZYME"/>
    <property type="match status" value="1"/>
</dbReference>
<dbReference type="Gene3D" id="3.40.50.12780">
    <property type="entry name" value="N-terminal domain of ligase-like"/>
    <property type="match status" value="1"/>
</dbReference>
<keyword evidence="4" id="KW-0808">Transferase</keyword>
<sequence>MIYTNIQGALKESFRNGSNRIAIEYGEQEYTYAQVDRASDEIAKSLLESGACKNSHIGVLTYDRSVLIATAIAIWKVAGIFIPLDPEYPQRRLQLLAETADIEYIVCGGNSFHLPGNREERKIRYMEFDDKIFHGKEIETFIPALDCTGEEPIYIYFSSGTTDKPKAIIGCNKSLMHFINWEIETFHMDGDTRVSQLTPPCHDPFLRDVFTTLVAGGTVCIPEGRKVILSPFELTRWADKSRINMIHCTPGVFRILCRGDLDRNGLQELRHVLLAGERLLSGDLTAWYARFGTRIQLVNLYGPTETTLAKLVYFITPDDLDKNYTPVGKAMKGAEALILNPAMQVCKYGEIGEIHIRTPYGTLGYYKNEELTRQKFLKTPTDSDSEAVIYKTGDLGRQAPDNNIEFVGRLDKQVKIRGFRVEIDEIEGALSRYPGVRICVVHFFERSFSESEGCLAAYYVSDEVLSRNSMLEYMKALLPEYMVPAYYCQMDAIPLTANGKTDYGKLPDPRKTVIKEAVSEPSSLEEKLLELWREILEIETIGTDDVFIGSGGDSMKIMLLVSRIYTEFNMELPLEHIFDDLTVDKLARLIKDGT</sequence>
<dbReference type="Gene3D" id="1.10.1200.10">
    <property type="entry name" value="ACP-like"/>
    <property type="match status" value="1"/>
</dbReference>
<organism evidence="4 5">
    <name type="scientific">Ruminiclostridium hungatei</name>
    <name type="common">Clostridium hungatei</name>
    <dbReference type="NCBI Taxonomy" id="48256"/>
    <lineage>
        <taxon>Bacteria</taxon>
        <taxon>Bacillati</taxon>
        <taxon>Bacillota</taxon>
        <taxon>Clostridia</taxon>
        <taxon>Eubacteriales</taxon>
        <taxon>Oscillospiraceae</taxon>
        <taxon>Ruminiclostridium</taxon>
    </lineage>
</organism>
<dbReference type="CDD" id="cd05930">
    <property type="entry name" value="A_NRPS"/>
    <property type="match status" value="1"/>
</dbReference>
<dbReference type="Pfam" id="PF00550">
    <property type="entry name" value="PP-binding"/>
    <property type="match status" value="1"/>
</dbReference>
<dbReference type="EC" id="2.3.1.-" evidence="4"/>